<organism evidence="1">
    <name type="scientific">Homalodisca liturata</name>
    <dbReference type="NCBI Taxonomy" id="320908"/>
    <lineage>
        <taxon>Eukaryota</taxon>
        <taxon>Metazoa</taxon>
        <taxon>Ecdysozoa</taxon>
        <taxon>Arthropoda</taxon>
        <taxon>Hexapoda</taxon>
        <taxon>Insecta</taxon>
        <taxon>Pterygota</taxon>
        <taxon>Neoptera</taxon>
        <taxon>Paraneoptera</taxon>
        <taxon>Hemiptera</taxon>
        <taxon>Auchenorrhyncha</taxon>
        <taxon>Membracoidea</taxon>
        <taxon>Cicadellidae</taxon>
        <taxon>Cicadellinae</taxon>
        <taxon>Proconiini</taxon>
        <taxon>Homalodisca</taxon>
    </lineage>
</organism>
<proteinExistence type="predicted"/>
<evidence type="ECO:0000313" key="1">
    <source>
        <dbReference type="EMBL" id="JAT07644.1"/>
    </source>
</evidence>
<sequence length="111" mass="12801">MSLMPMMLAITKRHDAIREHLLDIRLDKRVPFQELFQHLQVPEEVLPTGPRDDRPDQQDLVHNRRDVPYDTAKEKKLEKYASVARLVLTGGYRTSVNAFVVGSLGAWDYAN</sequence>
<gene>
    <name evidence="1" type="ORF">g.29345</name>
</gene>
<reference evidence="1" key="1">
    <citation type="submission" date="2015-11" db="EMBL/GenBank/DDBJ databases">
        <title>De novo transcriptome assembly of four potential Pierce s Disease insect vectors from Arizona vineyards.</title>
        <authorList>
            <person name="Tassone E.E."/>
        </authorList>
    </citation>
    <scope>NUCLEOTIDE SEQUENCE</scope>
</reference>
<name>A0A1B6K8Y3_9HEMI</name>
<dbReference type="AlphaFoldDB" id="A0A1B6K8Y3"/>
<dbReference type="EMBL" id="GECU01000063">
    <property type="protein sequence ID" value="JAT07644.1"/>
    <property type="molecule type" value="Transcribed_RNA"/>
</dbReference>
<accession>A0A1B6K8Y3</accession>
<protein>
    <submittedName>
        <fullName evidence="1">Uncharacterized protein</fullName>
    </submittedName>
</protein>